<dbReference type="OrthoDB" id="7595389at2"/>
<dbReference type="InterPro" id="IPR000182">
    <property type="entry name" value="GNAT_dom"/>
</dbReference>
<dbReference type="KEGG" id="ome:OLMES_0025"/>
<dbReference type="GO" id="GO:0008080">
    <property type="term" value="F:N-acetyltransferase activity"/>
    <property type="evidence" value="ECO:0007669"/>
    <property type="project" value="TreeGrafter"/>
</dbReference>
<dbReference type="SUPFAM" id="SSF55729">
    <property type="entry name" value="Acyl-CoA N-acyltransferases (Nat)"/>
    <property type="match status" value="1"/>
</dbReference>
<reference evidence="2 3" key="1">
    <citation type="submission" date="2017-05" db="EMBL/GenBank/DDBJ databases">
        <title>Genomic insights into alkan degradation activity of Oleiphilus messinensis.</title>
        <authorList>
            <person name="Kozyavkin S.A."/>
            <person name="Slesarev A.I."/>
            <person name="Golyshin P.N."/>
            <person name="Korzhenkov A."/>
            <person name="Golyshina O.N."/>
            <person name="Toshchakov S.V."/>
        </authorList>
    </citation>
    <scope>NUCLEOTIDE SEQUENCE [LARGE SCALE GENOMIC DNA]</scope>
    <source>
        <strain evidence="2 3">ME102</strain>
    </source>
</reference>
<dbReference type="Proteomes" id="UP000196027">
    <property type="component" value="Chromosome"/>
</dbReference>
<dbReference type="PANTHER" id="PTHR13355">
    <property type="entry name" value="GLUCOSAMINE 6-PHOSPHATE N-ACETYLTRANSFERASE"/>
    <property type="match status" value="1"/>
</dbReference>
<evidence type="ECO:0000313" key="2">
    <source>
        <dbReference type="EMBL" id="ARU54134.1"/>
    </source>
</evidence>
<dbReference type="RefSeq" id="WP_087459369.1">
    <property type="nucleotide sequence ID" value="NZ_CP021425.1"/>
</dbReference>
<gene>
    <name evidence="2" type="ORF">OLMES_0025</name>
</gene>
<dbReference type="PANTHER" id="PTHR13355:SF15">
    <property type="entry name" value="GCN5-RELATED N-ACETYLTRANSFERASE 3, CHLOROPLASTIC"/>
    <property type="match status" value="1"/>
</dbReference>
<dbReference type="Gene3D" id="3.40.630.30">
    <property type="match status" value="1"/>
</dbReference>
<protein>
    <submittedName>
        <fullName evidence="2">GNAT family acetyltransferase</fullName>
    </submittedName>
</protein>
<dbReference type="InterPro" id="IPR016181">
    <property type="entry name" value="Acyl_CoA_acyltransferase"/>
</dbReference>
<dbReference type="InterPro" id="IPR039143">
    <property type="entry name" value="GNPNAT1-like"/>
</dbReference>
<dbReference type="Pfam" id="PF00583">
    <property type="entry name" value="Acetyltransf_1"/>
    <property type="match status" value="1"/>
</dbReference>
<accession>A0A1Y0I3T6</accession>
<dbReference type="EMBL" id="CP021425">
    <property type="protein sequence ID" value="ARU54134.1"/>
    <property type="molecule type" value="Genomic_DNA"/>
</dbReference>
<feature type="domain" description="N-acetyltransferase" evidence="1">
    <location>
        <begin position="7"/>
        <end position="152"/>
    </location>
</feature>
<dbReference type="PROSITE" id="PS51186">
    <property type="entry name" value="GNAT"/>
    <property type="match status" value="1"/>
</dbReference>
<dbReference type="CDD" id="cd04301">
    <property type="entry name" value="NAT_SF"/>
    <property type="match status" value="1"/>
</dbReference>
<dbReference type="AlphaFoldDB" id="A0A1Y0I3T6"/>
<sequence length="152" mass="16753">MDDVVKMEIRSVTESELTEILDLIDSFDRLPAPRPDTMKLHDIYKSIQASGGCVLGACIDDKLVGTCTVNICPNLSWSGRPYAMIENVIVAHGFRKQGLGKALLDYAVKHAKSKGCYKVALMTGVKTSSVDRFYKRAGFSGDKLGYQIRFDA</sequence>
<name>A0A1Y0I3T6_9GAMM</name>
<organism evidence="2 3">
    <name type="scientific">Oleiphilus messinensis</name>
    <dbReference type="NCBI Taxonomy" id="141451"/>
    <lineage>
        <taxon>Bacteria</taxon>
        <taxon>Pseudomonadati</taxon>
        <taxon>Pseudomonadota</taxon>
        <taxon>Gammaproteobacteria</taxon>
        <taxon>Oceanospirillales</taxon>
        <taxon>Oleiphilaceae</taxon>
        <taxon>Oleiphilus</taxon>
    </lineage>
</organism>
<evidence type="ECO:0000313" key="3">
    <source>
        <dbReference type="Proteomes" id="UP000196027"/>
    </source>
</evidence>
<keyword evidence="2" id="KW-0808">Transferase</keyword>
<keyword evidence="3" id="KW-1185">Reference proteome</keyword>
<proteinExistence type="predicted"/>
<evidence type="ECO:0000259" key="1">
    <source>
        <dbReference type="PROSITE" id="PS51186"/>
    </source>
</evidence>